<protein>
    <recommendedName>
        <fullName evidence="3">Transposase</fullName>
    </recommendedName>
</protein>
<dbReference type="OrthoDB" id="25402at2759"/>
<keyword evidence="2" id="KW-1185">Reference proteome</keyword>
<proteinExistence type="predicted"/>
<reference evidence="1" key="1">
    <citation type="submission" date="2022-03" db="EMBL/GenBank/DDBJ databases">
        <authorList>
            <person name="Sayadi A."/>
        </authorList>
    </citation>
    <scope>NUCLEOTIDE SEQUENCE</scope>
</reference>
<evidence type="ECO:0000313" key="2">
    <source>
        <dbReference type="Proteomes" id="UP001152888"/>
    </source>
</evidence>
<dbReference type="InterPro" id="IPR036397">
    <property type="entry name" value="RNaseH_sf"/>
</dbReference>
<name>A0A9P0Q1C2_ACAOB</name>
<organism evidence="1 2">
    <name type="scientific">Acanthoscelides obtectus</name>
    <name type="common">Bean weevil</name>
    <name type="synonym">Bruchus obtectus</name>
    <dbReference type="NCBI Taxonomy" id="200917"/>
    <lineage>
        <taxon>Eukaryota</taxon>
        <taxon>Metazoa</taxon>
        <taxon>Ecdysozoa</taxon>
        <taxon>Arthropoda</taxon>
        <taxon>Hexapoda</taxon>
        <taxon>Insecta</taxon>
        <taxon>Pterygota</taxon>
        <taxon>Neoptera</taxon>
        <taxon>Endopterygota</taxon>
        <taxon>Coleoptera</taxon>
        <taxon>Polyphaga</taxon>
        <taxon>Cucujiformia</taxon>
        <taxon>Chrysomeloidea</taxon>
        <taxon>Chrysomelidae</taxon>
        <taxon>Bruchinae</taxon>
        <taxon>Bruchini</taxon>
        <taxon>Acanthoscelides</taxon>
    </lineage>
</organism>
<dbReference type="Gene3D" id="3.30.420.10">
    <property type="entry name" value="Ribonuclease H-like superfamily/Ribonuclease H"/>
    <property type="match status" value="1"/>
</dbReference>
<gene>
    <name evidence="1" type="ORF">ACAOBT_LOCUS26579</name>
</gene>
<dbReference type="GO" id="GO:0003676">
    <property type="term" value="F:nucleic acid binding"/>
    <property type="evidence" value="ECO:0007669"/>
    <property type="project" value="InterPro"/>
</dbReference>
<dbReference type="EMBL" id="CAKOFQ010007479">
    <property type="protein sequence ID" value="CAH2002060.1"/>
    <property type="molecule type" value="Genomic_DNA"/>
</dbReference>
<sequence length="81" mass="9484">METPIFVTRNVKSRKLFENVLPHENARPHMARRTTDFIQEAGVNVLPWPSRSSDLNPIKHVWDMMGAEYSLCNIRHRLCHS</sequence>
<evidence type="ECO:0000313" key="1">
    <source>
        <dbReference type="EMBL" id="CAH2002060.1"/>
    </source>
</evidence>
<dbReference type="AlphaFoldDB" id="A0A9P0Q1C2"/>
<comment type="caution">
    <text evidence="1">The sequence shown here is derived from an EMBL/GenBank/DDBJ whole genome shotgun (WGS) entry which is preliminary data.</text>
</comment>
<accession>A0A9P0Q1C2</accession>
<evidence type="ECO:0008006" key="3">
    <source>
        <dbReference type="Google" id="ProtNLM"/>
    </source>
</evidence>
<dbReference type="Proteomes" id="UP001152888">
    <property type="component" value="Unassembled WGS sequence"/>
</dbReference>